<evidence type="ECO:0000313" key="2">
    <source>
        <dbReference type="EMBL" id="KAH1165171.1"/>
    </source>
</evidence>
<sequence length="245" mass="25668">LPRGWDGFRKRRVQQPLQLRVQLQQSHPLLGVQILPLPRQPGLGGPGGLGGGGGGGGLPGVRQEGHCRVGGGRALRRRLRCQGCQAKEFGGGAGGCEKHQRLQHHAAPRPQRQPPGPGPPAERQRGAPQPQDGTPRGRRAQSPAGCGEAPRRRGGRPRAPLGQLHGGHLAARAGAPAPDYGLGGSGETPGRVTVSGTGGTKPEPENKLHLNAVNFNCAASVNIPGFGVCSLYDALRWYTRKTVRI</sequence>
<feature type="compositionally biased region" description="Pro residues" evidence="1">
    <location>
        <begin position="111"/>
        <end position="120"/>
    </location>
</feature>
<accession>A0A9D3WP10</accession>
<gene>
    <name evidence="2" type="ORF">KIL84_022730</name>
</gene>
<feature type="region of interest" description="Disordered" evidence="1">
    <location>
        <begin position="89"/>
        <end position="204"/>
    </location>
</feature>
<dbReference type="EMBL" id="JAHDVG010000488">
    <property type="protein sequence ID" value="KAH1165171.1"/>
    <property type="molecule type" value="Genomic_DNA"/>
</dbReference>
<name>A0A9D3WP10_9SAUR</name>
<comment type="caution">
    <text evidence="2">The sequence shown here is derived from an EMBL/GenBank/DDBJ whole genome shotgun (WGS) entry which is preliminary data.</text>
</comment>
<feature type="non-terminal residue" evidence="2">
    <location>
        <position position="1"/>
    </location>
</feature>
<evidence type="ECO:0000313" key="3">
    <source>
        <dbReference type="Proteomes" id="UP000827986"/>
    </source>
</evidence>
<feature type="non-terminal residue" evidence="2">
    <location>
        <position position="245"/>
    </location>
</feature>
<proteinExistence type="predicted"/>
<dbReference type="AlphaFoldDB" id="A0A9D3WP10"/>
<organism evidence="2 3">
    <name type="scientific">Mauremys mutica</name>
    <name type="common">yellowpond turtle</name>
    <dbReference type="NCBI Taxonomy" id="74926"/>
    <lineage>
        <taxon>Eukaryota</taxon>
        <taxon>Metazoa</taxon>
        <taxon>Chordata</taxon>
        <taxon>Craniata</taxon>
        <taxon>Vertebrata</taxon>
        <taxon>Euteleostomi</taxon>
        <taxon>Archelosauria</taxon>
        <taxon>Testudinata</taxon>
        <taxon>Testudines</taxon>
        <taxon>Cryptodira</taxon>
        <taxon>Durocryptodira</taxon>
        <taxon>Testudinoidea</taxon>
        <taxon>Geoemydidae</taxon>
        <taxon>Geoemydinae</taxon>
        <taxon>Mauremys</taxon>
    </lineage>
</organism>
<evidence type="ECO:0000256" key="1">
    <source>
        <dbReference type="SAM" id="MobiDB-lite"/>
    </source>
</evidence>
<keyword evidence="3" id="KW-1185">Reference proteome</keyword>
<feature type="compositionally biased region" description="Low complexity" evidence="1">
    <location>
        <begin position="157"/>
        <end position="178"/>
    </location>
</feature>
<reference evidence="2" key="1">
    <citation type="submission" date="2021-09" db="EMBL/GenBank/DDBJ databases">
        <title>The genome of Mauremys mutica provides insights into the evolution of semi-aquatic lifestyle.</title>
        <authorList>
            <person name="Gong S."/>
            <person name="Gao Y."/>
        </authorList>
    </citation>
    <scope>NUCLEOTIDE SEQUENCE</scope>
    <source>
        <strain evidence="2">MM-2020</strain>
        <tissue evidence="2">Muscle</tissue>
    </source>
</reference>
<protein>
    <submittedName>
        <fullName evidence="2">Uncharacterized protein</fullName>
    </submittedName>
</protein>
<dbReference type="Proteomes" id="UP000827986">
    <property type="component" value="Unassembled WGS sequence"/>
</dbReference>